<evidence type="ECO:0000256" key="14">
    <source>
        <dbReference type="SAM" id="MobiDB-lite"/>
    </source>
</evidence>
<comment type="caution">
    <text evidence="15">The sequence shown here is derived from an EMBL/GenBank/DDBJ whole genome shotgun (WGS) entry which is preliminary data.</text>
</comment>
<evidence type="ECO:0000313" key="15">
    <source>
        <dbReference type="EMBL" id="THF82132.1"/>
    </source>
</evidence>
<evidence type="ECO:0000256" key="2">
    <source>
        <dbReference type="ARBA" id="ARBA00001968"/>
    </source>
</evidence>
<feature type="binding site" evidence="13">
    <location>
        <position position="136"/>
    </location>
    <ligand>
        <name>Mg(2+)</name>
        <dbReference type="ChEBI" id="CHEBI:18420"/>
    </ligand>
</feature>
<comment type="catalytic activity">
    <reaction evidence="1">
        <text>4-hydroxy-4-methyl-2-oxoglutarate = 2 pyruvate</text>
        <dbReference type="Rhea" id="RHEA:22748"/>
        <dbReference type="ChEBI" id="CHEBI:15361"/>
        <dbReference type="ChEBI" id="CHEBI:58276"/>
        <dbReference type="EC" id="4.1.3.17"/>
    </reaction>
</comment>
<feature type="binding site" evidence="13">
    <location>
        <position position="135"/>
    </location>
    <ligand>
        <name>substrate</name>
    </ligand>
</feature>
<feature type="region of interest" description="Disordered" evidence="14">
    <location>
        <begin position="1"/>
        <end position="21"/>
    </location>
</feature>
<evidence type="ECO:0000256" key="5">
    <source>
        <dbReference type="ARBA" id="ARBA00012213"/>
    </source>
</evidence>
<dbReference type="RefSeq" id="WP_136369071.1">
    <property type="nucleotide sequence ID" value="NZ_SSOB01000007.1"/>
</dbReference>
<dbReference type="EMBL" id="SSOB01000007">
    <property type="protein sequence ID" value="THF82132.1"/>
    <property type="molecule type" value="Genomic_DNA"/>
</dbReference>
<dbReference type="GO" id="GO:0047443">
    <property type="term" value="F:4-hydroxy-4-methyl-2-oxoglutarate aldolase activity"/>
    <property type="evidence" value="ECO:0007669"/>
    <property type="project" value="UniProtKB-EC"/>
</dbReference>
<sequence length="235" mass="26115">MNLDQLKADRGKREPRPLPIPDGELCERYEQVFTAAVNDVLREHGLLHQVLPSGIMPIKDDMKVCGIAFTVKGSPNLTLESEMEQRAKMLEEIGDGSVVVWDTSGDEESAQWGEVMTMASIRRGCKGAVVDGGVRDTNKVLELEFPVFCKYRTSNGMLGRFRMIDWQIPVMIGNVFIYPGDVVFGDIDGVIVVPRDIACDVLLKAEHIKENEEGIKQMVLDGLTPTEVVKKGGYF</sequence>
<dbReference type="EC" id="4.1.3.17" evidence="5"/>
<evidence type="ECO:0000256" key="7">
    <source>
        <dbReference type="ARBA" id="ARBA00016549"/>
    </source>
</evidence>
<keyword evidence="13" id="KW-0460">Magnesium</keyword>
<evidence type="ECO:0000256" key="13">
    <source>
        <dbReference type="PIRSR" id="PIRSR605493-1"/>
    </source>
</evidence>
<protein>
    <recommendedName>
        <fullName evidence="7">Putative 4-hydroxy-4-methyl-2-oxoglutarate aldolase</fullName>
        <ecNumber evidence="6">4.1.1.112</ecNumber>
        <ecNumber evidence="5">4.1.3.17</ecNumber>
    </recommendedName>
    <alternativeName>
        <fullName evidence="11">Oxaloacetate decarboxylase</fullName>
    </alternativeName>
    <alternativeName>
        <fullName evidence="9">Regulator of ribonuclease activity homolog</fullName>
    </alternativeName>
    <alternativeName>
        <fullName evidence="10">RraA-like protein</fullName>
    </alternativeName>
</protein>
<dbReference type="OrthoDB" id="9784786at2"/>
<feature type="compositionally biased region" description="Basic and acidic residues" evidence="14">
    <location>
        <begin position="1"/>
        <end position="16"/>
    </location>
</feature>
<keyword evidence="13" id="KW-0479">Metal-binding</keyword>
<dbReference type="EC" id="4.1.1.112" evidence="6"/>
<comment type="catalytic activity">
    <reaction evidence="12">
        <text>oxaloacetate + H(+) = pyruvate + CO2</text>
        <dbReference type="Rhea" id="RHEA:15641"/>
        <dbReference type="ChEBI" id="CHEBI:15361"/>
        <dbReference type="ChEBI" id="CHEBI:15378"/>
        <dbReference type="ChEBI" id="CHEBI:16452"/>
        <dbReference type="ChEBI" id="CHEBI:16526"/>
        <dbReference type="EC" id="4.1.1.112"/>
    </reaction>
</comment>
<dbReference type="InterPro" id="IPR036704">
    <property type="entry name" value="RraA/RraA-like_sf"/>
</dbReference>
<evidence type="ECO:0000256" key="4">
    <source>
        <dbReference type="ARBA" id="ARBA00011233"/>
    </source>
</evidence>
<keyword evidence="16" id="KW-1185">Reference proteome</keyword>
<dbReference type="Pfam" id="PF03737">
    <property type="entry name" value="RraA-like"/>
    <property type="match status" value="1"/>
</dbReference>
<dbReference type="CDD" id="cd16841">
    <property type="entry name" value="RraA_family"/>
    <property type="match status" value="1"/>
</dbReference>
<organism evidence="15 16">
    <name type="scientific">Cohnella fermenti</name>
    <dbReference type="NCBI Taxonomy" id="2565925"/>
    <lineage>
        <taxon>Bacteria</taxon>
        <taxon>Bacillati</taxon>
        <taxon>Bacillota</taxon>
        <taxon>Bacilli</taxon>
        <taxon>Bacillales</taxon>
        <taxon>Paenibacillaceae</taxon>
        <taxon>Cohnella</taxon>
    </lineage>
</organism>
<dbReference type="PANTHER" id="PTHR33254">
    <property type="entry name" value="4-HYDROXY-4-METHYL-2-OXOGLUTARATE ALDOLASE 3-RELATED"/>
    <property type="match status" value="1"/>
</dbReference>
<dbReference type="Proteomes" id="UP000310636">
    <property type="component" value="Unassembled WGS sequence"/>
</dbReference>
<comment type="similarity">
    <text evidence="3">Belongs to the class II aldolase/RraA-like family.</text>
</comment>
<comment type="cofactor">
    <cofactor evidence="2">
        <name>a divalent metal cation</name>
        <dbReference type="ChEBI" id="CHEBI:60240"/>
    </cofactor>
</comment>
<feature type="binding site" evidence="13">
    <location>
        <begin position="113"/>
        <end position="116"/>
    </location>
    <ligand>
        <name>substrate</name>
    </ligand>
</feature>
<proteinExistence type="inferred from homology"/>
<evidence type="ECO:0000256" key="12">
    <source>
        <dbReference type="ARBA" id="ARBA00047973"/>
    </source>
</evidence>
<evidence type="ECO:0000256" key="1">
    <source>
        <dbReference type="ARBA" id="ARBA00001342"/>
    </source>
</evidence>
<evidence type="ECO:0000256" key="9">
    <source>
        <dbReference type="ARBA" id="ARBA00029596"/>
    </source>
</evidence>
<dbReference type="AlphaFoldDB" id="A0A4V3WFY3"/>
<comment type="subunit">
    <text evidence="4">Homotrimer.</text>
</comment>
<gene>
    <name evidence="15" type="ORF">E6C55_07035</name>
</gene>
<dbReference type="GO" id="GO:0008948">
    <property type="term" value="F:oxaloacetate decarboxylase activity"/>
    <property type="evidence" value="ECO:0007669"/>
    <property type="project" value="UniProtKB-EC"/>
</dbReference>
<evidence type="ECO:0000256" key="3">
    <source>
        <dbReference type="ARBA" id="ARBA00008621"/>
    </source>
</evidence>
<comment type="cofactor">
    <cofactor evidence="13">
        <name>Mg(2+)</name>
        <dbReference type="ChEBI" id="CHEBI:18420"/>
    </cofactor>
</comment>
<evidence type="ECO:0000256" key="11">
    <source>
        <dbReference type="ARBA" id="ARBA00032305"/>
    </source>
</evidence>
<dbReference type="Gene3D" id="3.50.30.40">
    <property type="entry name" value="Ribonuclease E inhibitor RraA/RraA-like"/>
    <property type="match status" value="1"/>
</dbReference>
<reference evidence="15 16" key="1">
    <citation type="submission" date="2019-04" db="EMBL/GenBank/DDBJ databases">
        <title>Cohnella sp. nov. isolated from preserved vegetables.</title>
        <authorList>
            <person name="Lin S.-Y."/>
            <person name="Hung M.-H."/>
            <person name="Young C.-C."/>
        </authorList>
    </citation>
    <scope>NUCLEOTIDE SEQUENCE [LARGE SCALE GENOMIC DNA]</scope>
    <source>
        <strain evidence="15 16">CC-MHH1044</strain>
    </source>
</reference>
<evidence type="ECO:0000256" key="6">
    <source>
        <dbReference type="ARBA" id="ARBA00012947"/>
    </source>
</evidence>
<dbReference type="GO" id="GO:0046872">
    <property type="term" value="F:metal ion binding"/>
    <property type="evidence" value="ECO:0007669"/>
    <property type="project" value="UniProtKB-KW"/>
</dbReference>
<dbReference type="InterPro" id="IPR005493">
    <property type="entry name" value="RraA/RraA-like"/>
</dbReference>
<evidence type="ECO:0000256" key="8">
    <source>
        <dbReference type="ARBA" id="ARBA00025046"/>
    </source>
</evidence>
<evidence type="ECO:0000313" key="16">
    <source>
        <dbReference type="Proteomes" id="UP000310636"/>
    </source>
</evidence>
<dbReference type="SUPFAM" id="SSF89562">
    <property type="entry name" value="RraA-like"/>
    <property type="match status" value="1"/>
</dbReference>
<accession>A0A4V3WFY3</accession>
<name>A0A4V3WFY3_9BACL</name>
<comment type="function">
    <text evidence="8">Catalyzes the aldol cleavage of 4-hydroxy-4-methyl-2-oxoglutarate (HMG) into 2 molecules of pyruvate. Also contains a secondary oxaloacetate (OAA) decarboxylase activity due to the common pyruvate enolate transition state formed following C-C bond cleavage in the retro-aldol and decarboxylation reactions.</text>
</comment>
<evidence type="ECO:0000256" key="10">
    <source>
        <dbReference type="ARBA" id="ARBA00030169"/>
    </source>
</evidence>
<dbReference type="PANTHER" id="PTHR33254:SF4">
    <property type="entry name" value="4-HYDROXY-4-METHYL-2-OXOGLUTARATE ALDOLASE 3-RELATED"/>
    <property type="match status" value="1"/>
</dbReference>